<gene>
    <name evidence="2" type="ORF">AVDCRST_MAG59-4123</name>
</gene>
<feature type="non-terminal residue" evidence="2">
    <location>
        <position position="192"/>
    </location>
</feature>
<evidence type="ECO:0000313" key="2">
    <source>
        <dbReference type="EMBL" id="CAA9576520.1"/>
    </source>
</evidence>
<feature type="non-terminal residue" evidence="2">
    <location>
        <position position="1"/>
    </location>
</feature>
<sequence>GAAARQHPGRSEARPAGAGRPLGLQHRSPQRRPARPRPPDDRSGGRRPHELRDRQALLRRPRRLGRLPVHPGRRPGALDRPLPRSQGEGGARRSDVRRPGRAAGPGRPGPRQARPAGRRPDRHGRPDAPLGALGRSLRWRGDRDRHALEHRRPGDRTASRLRAAQHRVRGVPGRPLPALRRRCAGRDDDGLL</sequence>
<feature type="compositionally biased region" description="Basic and acidic residues" evidence="1">
    <location>
        <begin position="139"/>
        <end position="158"/>
    </location>
</feature>
<feature type="compositionally biased region" description="Low complexity" evidence="1">
    <location>
        <begin position="101"/>
        <end position="115"/>
    </location>
</feature>
<dbReference type="AlphaFoldDB" id="A0A6J4VEK7"/>
<reference evidence="2" key="1">
    <citation type="submission" date="2020-02" db="EMBL/GenBank/DDBJ databases">
        <authorList>
            <person name="Meier V. D."/>
        </authorList>
    </citation>
    <scope>NUCLEOTIDE SEQUENCE</scope>
    <source>
        <strain evidence="2">AVDCRST_MAG59</strain>
    </source>
</reference>
<proteinExistence type="predicted"/>
<accession>A0A6J4VEK7</accession>
<feature type="region of interest" description="Disordered" evidence="1">
    <location>
        <begin position="1"/>
        <end position="192"/>
    </location>
</feature>
<dbReference type="EMBL" id="CADCWF010000305">
    <property type="protein sequence ID" value="CAA9576520.1"/>
    <property type="molecule type" value="Genomic_DNA"/>
</dbReference>
<organism evidence="2">
    <name type="scientific">uncultured Thermomicrobiales bacterium</name>
    <dbReference type="NCBI Taxonomy" id="1645740"/>
    <lineage>
        <taxon>Bacteria</taxon>
        <taxon>Pseudomonadati</taxon>
        <taxon>Thermomicrobiota</taxon>
        <taxon>Thermomicrobia</taxon>
        <taxon>Thermomicrobiales</taxon>
        <taxon>environmental samples</taxon>
    </lineage>
</organism>
<protein>
    <submittedName>
        <fullName evidence="2">Uncharacterized protein</fullName>
    </submittedName>
</protein>
<name>A0A6J4VEK7_9BACT</name>
<evidence type="ECO:0000256" key="1">
    <source>
        <dbReference type="SAM" id="MobiDB-lite"/>
    </source>
</evidence>
<feature type="compositionally biased region" description="Basic and acidic residues" evidence="1">
    <location>
        <begin position="37"/>
        <end position="56"/>
    </location>
</feature>